<organism evidence="2 3">
    <name type="scientific">Cohnella endophytica</name>
    <dbReference type="NCBI Taxonomy" id="2419778"/>
    <lineage>
        <taxon>Bacteria</taxon>
        <taxon>Bacillati</taxon>
        <taxon>Bacillota</taxon>
        <taxon>Bacilli</taxon>
        <taxon>Bacillales</taxon>
        <taxon>Paenibacillaceae</taxon>
        <taxon>Cohnella</taxon>
    </lineage>
</organism>
<dbReference type="Gene3D" id="3.20.20.80">
    <property type="entry name" value="Glycosidases"/>
    <property type="match status" value="1"/>
</dbReference>
<dbReference type="OrthoDB" id="197680at2"/>
<keyword evidence="3" id="KW-1185">Reference proteome</keyword>
<protein>
    <submittedName>
        <fullName evidence="2">DUF4091 domain-containing protein</fullName>
    </submittedName>
</protein>
<name>A0A494Y0L8_9BACL</name>
<dbReference type="Pfam" id="PF13320">
    <property type="entry name" value="GH123_cat"/>
    <property type="match status" value="1"/>
</dbReference>
<proteinExistence type="predicted"/>
<comment type="caution">
    <text evidence="2">The sequence shown here is derived from an EMBL/GenBank/DDBJ whole genome shotgun (WGS) entry which is preliminary data.</text>
</comment>
<gene>
    <name evidence="2" type="ORF">D7Z26_05340</name>
</gene>
<accession>A0A494Y0L8</accession>
<sequence length="562" mass="64364">MKEIEAVEKREVELRSVSSLAKVFPDEELREPREGEGTALWGERFSFQIAYRSERRSRPYYAEIKVLSEELNGSISVRQVGLAPSELPGYADSDEHVLRMTPGLYPDPLYPIGLSGKLKLFPHQWRSLWIEITVEAGVRPGAHTVGIEFVSDEGSIVGQESFILNVVPAVLPDQELIHTEWFHADCLATQYRTEVFGERHWELIEAYVKTAALHGINMILTPLFTPPLDTQIGGERPTVQLVDVTRTDGIYSFGFERLKRWIDMLDRNGIAYIEFSHFFTQWGAKHAPKIVVTEDGVASSSFGWHTDAAGEPYGRFLDEFLPALLDFVQANGLEKRCFFHVSDEPQEEHLDSYRTASERVRKHVNSYPIIDALSDYRFYEKGLVSHPIPSNDHVDIFLDAGVTNLWTYYCCAQYKDVTNRFFHMPSARSRILGFQLYKFDLSGFLHWGYNFWYSQYSLDSVNPYEITDAGGAFPSGDAFLVYPGENGPIESVRLKVLFEALQDLRALRLLEKLAGRDKALRLLEEQLDEPLTFKTYPRQAQWLLSKRNRINEAIRQLVKGND</sequence>
<dbReference type="AlphaFoldDB" id="A0A494Y0L8"/>
<feature type="domain" description="Glycoside hydrolase 123 catalytic" evidence="1">
    <location>
        <begin position="181"/>
        <end position="510"/>
    </location>
</feature>
<evidence type="ECO:0000313" key="2">
    <source>
        <dbReference type="EMBL" id="RKP56307.1"/>
    </source>
</evidence>
<dbReference type="InterPro" id="IPR025150">
    <property type="entry name" value="GH123_cat"/>
</dbReference>
<evidence type="ECO:0000313" key="3">
    <source>
        <dbReference type="Proteomes" id="UP000282076"/>
    </source>
</evidence>
<evidence type="ECO:0000259" key="1">
    <source>
        <dbReference type="Pfam" id="PF13320"/>
    </source>
</evidence>
<dbReference type="EMBL" id="RBZM01000003">
    <property type="protein sequence ID" value="RKP56307.1"/>
    <property type="molecule type" value="Genomic_DNA"/>
</dbReference>
<reference evidence="2 3" key="1">
    <citation type="submission" date="2018-10" db="EMBL/GenBank/DDBJ databases">
        <title>Cohnella sp. M2MS4P-1, whole genome shotgun sequence.</title>
        <authorList>
            <person name="Tuo L."/>
        </authorList>
    </citation>
    <scope>NUCLEOTIDE SEQUENCE [LARGE SCALE GENOMIC DNA]</scope>
    <source>
        <strain evidence="2 3">M2MS4P-1</strain>
    </source>
</reference>
<dbReference type="Proteomes" id="UP000282076">
    <property type="component" value="Unassembled WGS sequence"/>
</dbReference>